<accession>A0A645BVD5</accession>
<reference evidence="1" key="1">
    <citation type="submission" date="2019-08" db="EMBL/GenBank/DDBJ databases">
        <authorList>
            <person name="Kucharzyk K."/>
            <person name="Murdoch R.W."/>
            <person name="Higgins S."/>
            <person name="Loffler F."/>
        </authorList>
    </citation>
    <scope>NUCLEOTIDE SEQUENCE</scope>
</reference>
<dbReference type="EMBL" id="VSSQ01022688">
    <property type="protein sequence ID" value="MPM69167.1"/>
    <property type="molecule type" value="Genomic_DNA"/>
</dbReference>
<evidence type="ECO:0000313" key="1">
    <source>
        <dbReference type="EMBL" id="MPM69167.1"/>
    </source>
</evidence>
<name>A0A645BVD5_9ZZZZ</name>
<organism evidence="1">
    <name type="scientific">bioreactor metagenome</name>
    <dbReference type="NCBI Taxonomy" id="1076179"/>
    <lineage>
        <taxon>unclassified sequences</taxon>
        <taxon>metagenomes</taxon>
        <taxon>ecological metagenomes</taxon>
    </lineage>
</organism>
<protein>
    <submittedName>
        <fullName evidence="1">Uncharacterized protein</fullName>
    </submittedName>
</protein>
<dbReference type="AlphaFoldDB" id="A0A645BVD5"/>
<sequence length="172" mass="17810">MYGAKVLAQLGHQLDFHAAAQGNLGHAEGAAGVFAGFAEDFAQQFAAAVGDQMLLGIAGAGIDQAHDLDDALDAIQIAAAGMLQRAHQIHGHGAGCLLAFFGRHVLTQLADPGLAVLLGDMAAEKHQIAGLHIGQVGGSRHGHFGQGDVQGFEFFIDAHDGSKKCEAKDRQV</sequence>
<comment type="caution">
    <text evidence="1">The sequence shown here is derived from an EMBL/GenBank/DDBJ whole genome shotgun (WGS) entry which is preliminary data.</text>
</comment>
<gene>
    <name evidence="1" type="ORF">SDC9_116111</name>
</gene>
<proteinExistence type="predicted"/>